<dbReference type="SMART" id="SM00463">
    <property type="entry name" value="SMR"/>
    <property type="match status" value="1"/>
</dbReference>
<comment type="caution">
    <text evidence="2">The sequence shown here is derived from an EMBL/GenBank/DDBJ whole genome shotgun (WGS) entry which is preliminary data.</text>
</comment>
<reference evidence="2" key="1">
    <citation type="submission" date="2021-02" db="EMBL/GenBank/DDBJ databases">
        <authorList>
            <person name="Nowell W R."/>
        </authorList>
    </citation>
    <scope>NUCLEOTIDE SEQUENCE</scope>
</reference>
<dbReference type="PROSITE" id="PS50828">
    <property type="entry name" value="SMR"/>
    <property type="match status" value="1"/>
</dbReference>
<sequence>MGNLFSHANQDEQSGIPCEALTLRNEARQFLSEAQMASKQSQDEYQHGCRARAKELSIRKNALYAQMNDKNEQAAKIIFQHFNRTRPNNEIDLHGLYVNEALNYLENKMNKSRSENVLQLKVITGMGNNSPNRISKIKPQVEEFIQRNSLQATIYPGHVIINLFTSENSTTKNPSSNTDQCIIL</sequence>
<keyword evidence="3" id="KW-1185">Reference proteome</keyword>
<dbReference type="InterPro" id="IPR053020">
    <property type="entry name" value="Smr_domain_protein"/>
</dbReference>
<dbReference type="SMART" id="SM01162">
    <property type="entry name" value="DUF1771"/>
    <property type="match status" value="1"/>
</dbReference>
<evidence type="ECO:0000313" key="3">
    <source>
        <dbReference type="Proteomes" id="UP000663828"/>
    </source>
</evidence>
<dbReference type="PANTHER" id="PTHR47417">
    <property type="entry name" value="SMR DOMAIN-CONTAINING PROTEIN YPL199C"/>
    <property type="match status" value="1"/>
</dbReference>
<protein>
    <recommendedName>
        <fullName evidence="1">Smr domain-containing protein</fullName>
    </recommendedName>
</protein>
<dbReference type="SUPFAM" id="SSF160443">
    <property type="entry name" value="SMR domain-like"/>
    <property type="match status" value="1"/>
</dbReference>
<name>A0A815GMP9_ADIRI</name>
<dbReference type="EMBL" id="CAJNOR010002796">
    <property type="protein sequence ID" value="CAF1342005.1"/>
    <property type="molecule type" value="Genomic_DNA"/>
</dbReference>
<dbReference type="AlphaFoldDB" id="A0A815GMP9"/>
<dbReference type="PANTHER" id="PTHR47417:SF1">
    <property type="entry name" value="SMR DOMAIN-CONTAINING PROTEIN YPL199C"/>
    <property type="match status" value="1"/>
</dbReference>
<gene>
    <name evidence="2" type="ORF">XAT740_LOCUS31007</name>
</gene>
<dbReference type="Proteomes" id="UP000663828">
    <property type="component" value="Unassembled WGS sequence"/>
</dbReference>
<accession>A0A815GMP9</accession>
<dbReference type="Pfam" id="PF01713">
    <property type="entry name" value="Smr"/>
    <property type="match status" value="1"/>
</dbReference>
<evidence type="ECO:0000259" key="1">
    <source>
        <dbReference type="PROSITE" id="PS50828"/>
    </source>
</evidence>
<dbReference type="Gene3D" id="3.30.1370.110">
    <property type="match status" value="1"/>
</dbReference>
<evidence type="ECO:0000313" key="2">
    <source>
        <dbReference type="EMBL" id="CAF1342005.1"/>
    </source>
</evidence>
<dbReference type="InterPro" id="IPR002625">
    <property type="entry name" value="Smr_dom"/>
</dbReference>
<dbReference type="InterPro" id="IPR013899">
    <property type="entry name" value="DUF1771"/>
</dbReference>
<feature type="domain" description="Smr" evidence="1">
    <location>
        <begin position="91"/>
        <end position="148"/>
    </location>
</feature>
<proteinExistence type="predicted"/>
<dbReference type="Pfam" id="PF08590">
    <property type="entry name" value="DUF1771"/>
    <property type="match status" value="1"/>
</dbReference>
<dbReference type="InterPro" id="IPR036063">
    <property type="entry name" value="Smr_dom_sf"/>
</dbReference>
<organism evidence="2 3">
    <name type="scientific">Adineta ricciae</name>
    <name type="common">Rotifer</name>
    <dbReference type="NCBI Taxonomy" id="249248"/>
    <lineage>
        <taxon>Eukaryota</taxon>
        <taxon>Metazoa</taxon>
        <taxon>Spiralia</taxon>
        <taxon>Gnathifera</taxon>
        <taxon>Rotifera</taxon>
        <taxon>Eurotatoria</taxon>
        <taxon>Bdelloidea</taxon>
        <taxon>Adinetida</taxon>
        <taxon>Adinetidae</taxon>
        <taxon>Adineta</taxon>
    </lineage>
</organism>